<feature type="domain" description="HTH lysR-type" evidence="5">
    <location>
        <begin position="1"/>
        <end position="59"/>
    </location>
</feature>
<evidence type="ECO:0000313" key="7">
    <source>
        <dbReference type="Proteomes" id="UP000270342"/>
    </source>
</evidence>
<keyword evidence="2" id="KW-0805">Transcription regulation</keyword>
<proteinExistence type="inferred from homology"/>
<evidence type="ECO:0000313" key="6">
    <source>
        <dbReference type="EMBL" id="RKP55962.1"/>
    </source>
</evidence>
<dbReference type="InterPro" id="IPR005119">
    <property type="entry name" value="LysR_subst-bd"/>
</dbReference>
<dbReference type="Gene3D" id="3.40.190.290">
    <property type="match status" value="1"/>
</dbReference>
<comment type="similarity">
    <text evidence="1">Belongs to the LysR transcriptional regulatory family.</text>
</comment>
<dbReference type="InterPro" id="IPR058163">
    <property type="entry name" value="LysR-type_TF_proteobact-type"/>
</dbReference>
<dbReference type="CDD" id="cd08472">
    <property type="entry name" value="PBP2_CrgA_like_3"/>
    <property type="match status" value="1"/>
</dbReference>
<dbReference type="SUPFAM" id="SSF53850">
    <property type="entry name" value="Periplasmic binding protein-like II"/>
    <property type="match status" value="1"/>
</dbReference>
<name>A0A494XZL9_9BURK</name>
<dbReference type="RefSeq" id="WP_121086773.1">
    <property type="nucleotide sequence ID" value="NZ_RBZU01000004.1"/>
</dbReference>
<evidence type="ECO:0000256" key="3">
    <source>
        <dbReference type="ARBA" id="ARBA00023125"/>
    </source>
</evidence>
<organism evidence="6 7">
    <name type="scientific">Pararobbsia silviterrae</name>
    <dbReference type="NCBI Taxonomy" id="1792498"/>
    <lineage>
        <taxon>Bacteria</taxon>
        <taxon>Pseudomonadati</taxon>
        <taxon>Pseudomonadota</taxon>
        <taxon>Betaproteobacteria</taxon>
        <taxon>Burkholderiales</taxon>
        <taxon>Burkholderiaceae</taxon>
        <taxon>Pararobbsia</taxon>
    </lineage>
</organism>
<keyword evidence="4" id="KW-0804">Transcription</keyword>
<evidence type="ECO:0000256" key="1">
    <source>
        <dbReference type="ARBA" id="ARBA00009437"/>
    </source>
</evidence>
<dbReference type="PANTHER" id="PTHR30537:SF72">
    <property type="entry name" value="LYSR FAMILY TRANSCRIPTIONAL REGULATOR"/>
    <property type="match status" value="1"/>
</dbReference>
<keyword evidence="3" id="KW-0238">DNA-binding</keyword>
<dbReference type="Gene3D" id="1.10.10.10">
    <property type="entry name" value="Winged helix-like DNA-binding domain superfamily/Winged helix DNA-binding domain"/>
    <property type="match status" value="1"/>
</dbReference>
<comment type="caution">
    <text evidence="6">The sequence shown here is derived from an EMBL/GenBank/DDBJ whole genome shotgun (WGS) entry which is preliminary data.</text>
</comment>
<dbReference type="InterPro" id="IPR036390">
    <property type="entry name" value="WH_DNA-bd_sf"/>
</dbReference>
<gene>
    <name evidence="6" type="ORF">D7S86_12300</name>
</gene>
<dbReference type="GO" id="GO:0003700">
    <property type="term" value="F:DNA-binding transcription factor activity"/>
    <property type="evidence" value="ECO:0007669"/>
    <property type="project" value="InterPro"/>
</dbReference>
<dbReference type="SUPFAM" id="SSF46785">
    <property type="entry name" value="Winged helix' DNA-binding domain"/>
    <property type="match status" value="1"/>
</dbReference>
<dbReference type="PROSITE" id="PS50931">
    <property type="entry name" value="HTH_LYSR"/>
    <property type="match status" value="1"/>
</dbReference>
<dbReference type="GO" id="GO:0043565">
    <property type="term" value="F:sequence-specific DNA binding"/>
    <property type="evidence" value="ECO:0007669"/>
    <property type="project" value="TreeGrafter"/>
</dbReference>
<dbReference type="EMBL" id="RBZU01000004">
    <property type="protein sequence ID" value="RKP55962.1"/>
    <property type="molecule type" value="Genomic_DNA"/>
</dbReference>
<protein>
    <submittedName>
        <fullName evidence="6">LysR family transcriptional regulator</fullName>
    </submittedName>
</protein>
<dbReference type="InterPro" id="IPR036388">
    <property type="entry name" value="WH-like_DNA-bd_sf"/>
</dbReference>
<sequence>MDRLFAMKVFVRVVETGSFTRAAQALDLPGPTVSRLVQSLEAHLGARLLSRTTRSVKATEEGLAYYERCIQVLNEIEDMEADLGHSRRVASGRVRVSLPTSIAKHVLIPSLPEFFAAHPDVRIDLVISDRPVDLVSEAIDCAIRVGELNNEGVVSRTAGEVWTRVCASPAYLERYGEPKTLAELHDHIGVNYISQVTGRVRPWSFVIDGKPHAVQMKSLVTVDDADAYVECGVAGLGIVSSSSYLLQRHTRTGALKRILTQYKISPRPIHVIYMPNRHLPRKTRVFIDWFCEMYAALMAKSD</sequence>
<dbReference type="InterPro" id="IPR000847">
    <property type="entry name" value="LysR_HTH_N"/>
</dbReference>
<evidence type="ECO:0000259" key="5">
    <source>
        <dbReference type="PROSITE" id="PS50931"/>
    </source>
</evidence>
<reference evidence="6 7" key="1">
    <citation type="submission" date="2018-10" db="EMBL/GenBank/DDBJ databases">
        <title>Robbsia sp. DHC34, isolated from soil.</title>
        <authorList>
            <person name="Gao Z.-H."/>
            <person name="Qiu L.-H."/>
        </authorList>
    </citation>
    <scope>NUCLEOTIDE SEQUENCE [LARGE SCALE GENOMIC DNA]</scope>
    <source>
        <strain evidence="6 7">DHC34</strain>
    </source>
</reference>
<dbReference type="Pfam" id="PF00126">
    <property type="entry name" value="HTH_1"/>
    <property type="match status" value="1"/>
</dbReference>
<dbReference type="GO" id="GO:0006351">
    <property type="term" value="P:DNA-templated transcription"/>
    <property type="evidence" value="ECO:0007669"/>
    <property type="project" value="TreeGrafter"/>
</dbReference>
<dbReference type="PANTHER" id="PTHR30537">
    <property type="entry name" value="HTH-TYPE TRANSCRIPTIONAL REGULATOR"/>
    <property type="match status" value="1"/>
</dbReference>
<dbReference type="OrthoDB" id="9076738at2"/>
<dbReference type="Pfam" id="PF03466">
    <property type="entry name" value="LysR_substrate"/>
    <property type="match status" value="1"/>
</dbReference>
<keyword evidence="7" id="KW-1185">Reference proteome</keyword>
<dbReference type="AlphaFoldDB" id="A0A494XZL9"/>
<evidence type="ECO:0000256" key="2">
    <source>
        <dbReference type="ARBA" id="ARBA00023015"/>
    </source>
</evidence>
<dbReference type="FunFam" id="1.10.10.10:FF:000001">
    <property type="entry name" value="LysR family transcriptional regulator"/>
    <property type="match status" value="1"/>
</dbReference>
<accession>A0A494XZL9</accession>
<evidence type="ECO:0000256" key="4">
    <source>
        <dbReference type="ARBA" id="ARBA00023163"/>
    </source>
</evidence>
<dbReference type="Proteomes" id="UP000270342">
    <property type="component" value="Unassembled WGS sequence"/>
</dbReference>